<dbReference type="RefSeq" id="WP_120545903.1">
    <property type="nucleotide sequence ID" value="NZ_RAVZ01000642.1"/>
</dbReference>
<protein>
    <submittedName>
        <fullName evidence="2">Uncharacterized protein</fullName>
    </submittedName>
</protein>
<evidence type="ECO:0000313" key="3">
    <source>
        <dbReference type="Proteomes" id="UP000268094"/>
    </source>
</evidence>
<organism evidence="2 3">
    <name type="scientific">Corallococcus terminator</name>
    <dbReference type="NCBI Taxonomy" id="2316733"/>
    <lineage>
        <taxon>Bacteria</taxon>
        <taxon>Pseudomonadati</taxon>
        <taxon>Myxococcota</taxon>
        <taxon>Myxococcia</taxon>
        <taxon>Myxococcales</taxon>
        <taxon>Cystobacterineae</taxon>
        <taxon>Myxococcaceae</taxon>
        <taxon>Corallococcus</taxon>
    </lineage>
</organism>
<comment type="caution">
    <text evidence="2">The sequence shown here is derived from an EMBL/GenBank/DDBJ whole genome shotgun (WGS) entry which is preliminary data.</text>
</comment>
<gene>
    <name evidence="2" type="ORF">D7V88_41085</name>
</gene>
<dbReference type="Proteomes" id="UP000268094">
    <property type="component" value="Unassembled WGS sequence"/>
</dbReference>
<keyword evidence="1" id="KW-0812">Transmembrane</keyword>
<keyword evidence="1" id="KW-1133">Transmembrane helix</keyword>
<proteinExistence type="predicted"/>
<reference evidence="3" key="1">
    <citation type="submission" date="2018-09" db="EMBL/GenBank/DDBJ databases">
        <authorList>
            <person name="Livingstone P.G."/>
            <person name="Whitworth D.E."/>
        </authorList>
    </citation>
    <scope>NUCLEOTIDE SEQUENCE [LARGE SCALE GENOMIC DNA]</scope>
    <source>
        <strain evidence="3">CA054A</strain>
    </source>
</reference>
<dbReference type="EMBL" id="RAVZ01000642">
    <property type="protein sequence ID" value="RKG67472.1"/>
    <property type="molecule type" value="Genomic_DNA"/>
</dbReference>
<evidence type="ECO:0000313" key="2">
    <source>
        <dbReference type="EMBL" id="RKG67472.1"/>
    </source>
</evidence>
<name>A0A3A8H8H8_9BACT</name>
<dbReference type="AlphaFoldDB" id="A0A3A8H8H8"/>
<evidence type="ECO:0000256" key="1">
    <source>
        <dbReference type="SAM" id="Phobius"/>
    </source>
</evidence>
<feature type="transmembrane region" description="Helical" evidence="1">
    <location>
        <begin position="78"/>
        <end position="101"/>
    </location>
</feature>
<accession>A0A3A8H8H8</accession>
<keyword evidence="1" id="KW-0472">Membrane</keyword>
<keyword evidence="3" id="KW-1185">Reference proteome</keyword>
<sequence>MQSNPTKKKNSSSEVTRAFRTLKATLALYALTFAMPAHAYLGEKMVLWARTNIILPLGFLMILVAVGAAIFKPQFATAATYTVIAVIVMMLLMSSGTQIMAAMQ</sequence>
<feature type="transmembrane region" description="Helical" evidence="1">
    <location>
        <begin position="53"/>
        <end position="71"/>
    </location>
</feature>
<feature type="transmembrane region" description="Helical" evidence="1">
    <location>
        <begin position="21"/>
        <end position="41"/>
    </location>
</feature>